<dbReference type="AlphaFoldDB" id="A0A5C3M0G4"/>
<evidence type="ECO:0000313" key="3">
    <source>
        <dbReference type="EMBL" id="TFK38193.1"/>
    </source>
</evidence>
<dbReference type="Proteomes" id="UP000308652">
    <property type="component" value="Unassembled WGS sequence"/>
</dbReference>
<gene>
    <name evidence="3" type="ORF">BDQ12DRAFT_606272</name>
</gene>
<feature type="transmembrane region" description="Helical" evidence="1">
    <location>
        <begin position="208"/>
        <end position="228"/>
    </location>
</feature>
<dbReference type="InterPro" id="IPR045338">
    <property type="entry name" value="DUF6535"/>
</dbReference>
<dbReference type="OrthoDB" id="3235960at2759"/>
<feature type="transmembrane region" description="Helical" evidence="1">
    <location>
        <begin position="234"/>
        <end position="253"/>
    </location>
</feature>
<reference evidence="3 4" key="1">
    <citation type="journal article" date="2019" name="Nat. Ecol. Evol.">
        <title>Megaphylogeny resolves global patterns of mushroom evolution.</title>
        <authorList>
            <person name="Varga T."/>
            <person name="Krizsan K."/>
            <person name="Foldi C."/>
            <person name="Dima B."/>
            <person name="Sanchez-Garcia M."/>
            <person name="Sanchez-Ramirez S."/>
            <person name="Szollosi G.J."/>
            <person name="Szarkandi J.G."/>
            <person name="Papp V."/>
            <person name="Albert L."/>
            <person name="Andreopoulos W."/>
            <person name="Angelini C."/>
            <person name="Antonin V."/>
            <person name="Barry K.W."/>
            <person name="Bougher N.L."/>
            <person name="Buchanan P."/>
            <person name="Buyck B."/>
            <person name="Bense V."/>
            <person name="Catcheside P."/>
            <person name="Chovatia M."/>
            <person name="Cooper J."/>
            <person name="Damon W."/>
            <person name="Desjardin D."/>
            <person name="Finy P."/>
            <person name="Geml J."/>
            <person name="Haridas S."/>
            <person name="Hughes K."/>
            <person name="Justo A."/>
            <person name="Karasinski D."/>
            <person name="Kautmanova I."/>
            <person name="Kiss B."/>
            <person name="Kocsube S."/>
            <person name="Kotiranta H."/>
            <person name="LaButti K.M."/>
            <person name="Lechner B.E."/>
            <person name="Liimatainen K."/>
            <person name="Lipzen A."/>
            <person name="Lukacs Z."/>
            <person name="Mihaltcheva S."/>
            <person name="Morgado L.N."/>
            <person name="Niskanen T."/>
            <person name="Noordeloos M.E."/>
            <person name="Ohm R.A."/>
            <person name="Ortiz-Santana B."/>
            <person name="Ovrebo C."/>
            <person name="Racz N."/>
            <person name="Riley R."/>
            <person name="Savchenko A."/>
            <person name="Shiryaev A."/>
            <person name="Soop K."/>
            <person name="Spirin V."/>
            <person name="Szebenyi C."/>
            <person name="Tomsovsky M."/>
            <person name="Tulloss R.E."/>
            <person name="Uehling J."/>
            <person name="Grigoriev I.V."/>
            <person name="Vagvolgyi C."/>
            <person name="Papp T."/>
            <person name="Martin F.M."/>
            <person name="Miettinen O."/>
            <person name="Hibbett D.S."/>
            <person name="Nagy L.G."/>
        </authorList>
    </citation>
    <scope>NUCLEOTIDE SEQUENCE [LARGE SCALE GENOMIC DNA]</scope>
    <source>
        <strain evidence="3 4">CBS 166.37</strain>
    </source>
</reference>
<protein>
    <recommendedName>
        <fullName evidence="2">DUF6535 domain-containing protein</fullName>
    </recommendedName>
</protein>
<evidence type="ECO:0000256" key="1">
    <source>
        <dbReference type="SAM" id="Phobius"/>
    </source>
</evidence>
<dbReference type="Pfam" id="PF20153">
    <property type="entry name" value="DUF6535"/>
    <property type="match status" value="1"/>
</dbReference>
<evidence type="ECO:0000259" key="2">
    <source>
        <dbReference type="Pfam" id="PF20153"/>
    </source>
</evidence>
<keyword evidence="1" id="KW-1133">Transmembrane helix</keyword>
<feature type="transmembrane region" description="Helical" evidence="1">
    <location>
        <begin position="146"/>
        <end position="169"/>
    </location>
</feature>
<evidence type="ECO:0000313" key="4">
    <source>
        <dbReference type="Proteomes" id="UP000308652"/>
    </source>
</evidence>
<accession>A0A5C3M0G4</accession>
<keyword evidence="1" id="KW-0812">Transmembrane</keyword>
<feature type="transmembrane region" description="Helical" evidence="1">
    <location>
        <begin position="78"/>
        <end position="95"/>
    </location>
</feature>
<sequence>MPYRRRYRPRSEEEPVTSKQTHLNFKYDLQDIKPWKCGEPYQHEVPRKSEDQPWEKCHKYVRKYDEDMIDAWRDEVEHLLIFAGLFSAIVTAFAVESYKDLQQDPGETTTQLLLQISQQLAGTNISAALNATPAFVPSSLAVRINVLYFLSLTFSLGAVMIGILCLQWLRQYNRDAALSHKDAIALRQMRYEGLLAWRVPEILSSLPVILQIALVLFFAGLLCLLWSLDHAVALLVTVSAGIAFFFLVVTTVSPSVQYMFARKDLHVPQCPYKSPQSW</sequence>
<keyword evidence="4" id="KW-1185">Reference proteome</keyword>
<keyword evidence="1" id="KW-0472">Membrane</keyword>
<feature type="domain" description="DUF6535" evidence="2">
    <location>
        <begin position="54"/>
        <end position="227"/>
    </location>
</feature>
<feature type="non-terminal residue" evidence="3">
    <location>
        <position position="278"/>
    </location>
</feature>
<proteinExistence type="predicted"/>
<dbReference type="EMBL" id="ML213604">
    <property type="protein sequence ID" value="TFK38193.1"/>
    <property type="molecule type" value="Genomic_DNA"/>
</dbReference>
<name>A0A5C3M0G4_9AGAR</name>
<organism evidence="3 4">
    <name type="scientific">Crucibulum laeve</name>
    <dbReference type="NCBI Taxonomy" id="68775"/>
    <lineage>
        <taxon>Eukaryota</taxon>
        <taxon>Fungi</taxon>
        <taxon>Dikarya</taxon>
        <taxon>Basidiomycota</taxon>
        <taxon>Agaricomycotina</taxon>
        <taxon>Agaricomycetes</taxon>
        <taxon>Agaricomycetidae</taxon>
        <taxon>Agaricales</taxon>
        <taxon>Agaricineae</taxon>
        <taxon>Nidulariaceae</taxon>
        <taxon>Crucibulum</taxon>
    </lineage>
</organism>